<feature type="binding site" evidence="15">
    <location>
        <position position="566"/>
    </location>
    <ligand>
        <name>[4Fe-4S] cluster</name>
        <dbReference type="ChEBI" id="CHEBI:49883"/>
        <label>2</label>
    </ligand>
</feature>
<keyword evidence="8 14" id="KW-0249">Electron transport</keyword>
<keyword evidence="5 14" id="KW-0813">Transport</keyword>
<dbReference type="Gene3D" id="3.30.70.20">
    <property type="match status" value="1"/>
</dbReference>
<dbReference type="EC" id="1.2.7.8" evidence="3 14"/>
<dbReference type="PROSITE" id="PS00198">
    <property type="entry name" value="4FE4S_FER_1"/>
    <property type="match status" value="1"/>
</dbReference>
<dbReference type="NCBIfam" id="TIGR03336">
    <property type="entry name" value="IOR_alpha"/>
    <property type="match status" value="1"/>
</dbReference>
<comment type="subunit">
    <text evidence="2">Heterodimer of the IorA and IorB subunits.</text>
</comment>
<keyword evidence="6 14" id="KW-0004">4Fe-4S</keyword>
<comment type="cofactor">
    <cofactor evidence="14 15">
        <name>[4Fe-4S] cluster</name>
        <dbReference type="ChEBI" id="CHEBI:49883"/>
    </cofactor>
    <text evidence="14 15">Binds 2 [4Fe-4S] clusters. In this family the first cluster has a non-standard and varying [4Fe-4S] binding motif CX(2)CX(2)CX(4-5)CP.</text>
</comment>
<evidence type="ECO:0000256" key="3">
    <source>
        <dbReference type="ARBA" id="ARBA00012812"/>
    </source>
</evidence>
<evidence type="ECO:0000256" key="7">
    <source>
        <dbReference type="ARBA" id="ARBA00022723"/>
    </source>
</evidence>
<dbReference type="InterPro" id="IPR017900">
    <property type="entry name" value="4Fe4S_Fe_S_CS"/>
</dbReference>
<dbReference type="GO" id="GO:0043805">
    <property type="term" value="F:indolepyruvate ferredoxin oxidoreductase activity"/>
    <property type="evidence" value="ECO:0007669"/>
    <property type="project" value="UniProtKB-UniRule"/>
</dbReference>
<feature type="binding site" evidence="15">
    <location>
        <position position="560"/>
    </location>
    <ligand>
        <name>[4Fe-4S] cluster</name>
        <dbReference type="ChEBI" id="CHEBI:49883"/>
        <label>2</label>
    </ligand>
</feature>
<evidence type="ECO:0000256" key="1">
    <source>
        <dbReference type="ARBA" id="ARBA00002995"/>
    </source>
</evidence>
<dbReference type="EMBL" id="DRIG01000048">
    <property type="protein sequence ID" value="HEC78391.1"/>
    <property type="molecule type" value="Genomic_DNA"/>
</dbReference>
<dbReference type="AlphaFoldDB" id="A0A9C9EMA6"/>
<feature type="domain" description="4Fe-4S ferredoxin-type" evidence="16">
    <location>
        <begin position="517"/>
        <end position="547"/>
    </location>
</feature>
<keyword evidence="9 14" id="KW-0560">Oxidoreductase</keyword>
<gene>
    <name evidence="17" type="primary">iorA</name>
    <name evidence="17" type="ORF">ENI34_04520</name>
</gene>
<evidence type="ECO:0000256" key="6">
    <source>
        <dbReference type="ARBA" id="ARBA00022485"/>
    </source>
</evidence>
<evidence type="ECO:0000256" key="4">
    <source>
        <dbReference type="ARBA" id="ARBA00017710"/>
    </source>
</evidence>
<proteinExistence type="predicted"/>
<dbReference type="SUPFAM" id="SSF54862">
    <property type="entry name" value="4Fe-4S ferredoxins"/>
    <property type="match status" value="1"/>
</dbReference>
<feature type="binding site" evidence="15">
    <location>
        <position position="526"/>
    </location>
    <ligand>
        <name>[4Fe-4S] cluster</name>
        <dbReference type="ChEBI" id="CHEBI:49883"/>
        <label>1</label>
    </ligand>
</feature>
<evidence type="ECO:0000256" key="14">
    <source>
        <dbReference type="PIRNR" id="PIRNR006439"/>
    </source>
</evidence>
<evidence type="ECO:0000256" key="13">
    <source>
        <dbReference type="ARBA" id="ARBA00048332"/>
    </source>
</evidence>
<keyword evidence="7 14" id="KW-0479">Metal-binding</keyword>
<dbReference type="InterPro" id="IPR002880">
    <property type="entry name" value="Pyrv_Fd/Flavodoxin_OxRdtase_N"/>
</dbReference>
<reference evidence="17" key="1">
    <citation type="journal article" date="2020" name="mSystems">
        <title>Genome- and Community-Level Interaction Insights into Carbon Utilization and Element Cycling Functions of Hydrothermarchaeota in Hydrothermal Sediment.</title>
        <authorList>
            <person name="Zhou Z."/>
            <person name="Liu Y."/>
            <person name="Xu W."/>
            <person name="Pan J."/>
            <person name="Luo Z.H."/>
            <person name="Li M."/>
        </authorList>
    </citation>
    <scope>NUCLEOTIDE SEQUENCE</scope>
    <source>
        <strain evidence="17">HyVt-388</strain>
    </source>
</reference>
<dbReference type="InterPro" id="IPR045025">
    <property type="entry name" value="HACL1-like"/>
</dbReference>
<dbReference type="CDD" id="cd07034">
    <property type="entry name" value="TPP_PYR_PFOR_IOR-alpha_like"/>
    <property type="match status" value="1"/>
</dbReference>
<organism evidence="17 18">
    <name type="scientific">candidate division WOR-3 bacterium</name>
    <dbReference type="NCBI Taxonomy" id="2052148"/>
    <lineage>
        <taxon>Bacteria</taxon>
        <taxon>Bacteria division WOR-3</taxon>
    </lineage>
</organism>
<dbReference type="FunFam" id="3.40.50.970:FF:000039">
    <property type="entry name" value="Indolepyruvate oxidoreductase subunit IorA"/>
    <property type="match status" value="1"/>
</dbReference>
<dbReference type="PANTHER" id="PTHR43710">
    <property type="entry name" value="2-HYDROXYACYL-COA LYASE"/>
    <property type="match status" value="1"/>
</dbReference>
<evidence type="ECO:0000256" key="12">
    <source>
        <dbReference type="ARBA" id="ARBA00030514"/>
    </source>
</evidence>
<accession>A0A9C9EMA6</accession>
<evidence type="ECO:0000256" key="2">
    <source>
        <dbReference type="ARBA" id="ARBA00011238"/>
    </source>
</evidence>
<evidence type="ECO:0000256" key="9">
    <source>
        <dbReference type="ARBA" id="ARBA00023002"/>
    </source>
</evidence>
<dbReference type="InterPro" id="IPR009014">
    <property type="entry name" value="Transketo_C/PFOR_II"/>
</dbReference>
<dbReference type="InterPro" id="IPR011766">
    <property type="entry name" value="TPP_enzyme_TPP-bd"/>
</dbReference>
<keyword evidence="10 14" id="KW-0408">Iron</keyword>
<evidence type="ECO:0000256" key="5">
    <source>
        <dbReference type="ARBA" id="ARBA00022448"/>
    </source>
</evidence>
<keyword evidence="11 14" id="KW-0411">Iron-sulfur</keyword>
<feature type="binding site" evidence="15">
    <location>
        <position position="532"/>
    </location>
    <ligand>
        <name>[4Fe-4S] cluster</name>
        <dbReference type="ChEBI" id="CHEBI:49883"/>
        <label>1</label>
    </ligand>
</feature>
<dbReference type="GO" id="GO:0051539">
    <property type="term" value="F:4 iron, 4 sulfur cluster binding"/>
    <property type="evidence" value="ECO:0007669"/>
    <property type="project" value="UniProtKB-UniRule"/>
</dbReference>
<evidence type="ECO:0000256" key="10">
    <source>
        <dbReference type="ARBA" id="ARBA00023004"/>
    </source>
</evidence>
<comment type="caution">
    <text evidence="17">The sequence shown here is derived from an EMBL/GenBank/DDBJ whole genome shotgun (WGS) entry which is preliminary data.</text>
</comment>
<comment type="catalytic activity">
    <reaction evidence="13 14">
        <text>indole-3-pyruvate + 2 oxidized [2Fe-2S]-[ferredoxin] + CoA = (indol-3-yl)acetyl-CoA + 2 reduced [2Fe-2S]-[ferredoxin] + CO2 + H(+)</text>
        <dbReference type="Rhea" id="RHEA:12645"/>
        <dbReference type="Rhea" id="RHEA-COMP:10000"/>
        <dbReference type="Rhea" id="RHEA-COMP:10001"/>
        <dbReference type="ChEBI" id="CHEBI:15378"/>
        <dbReference type="ChEBI" id="CHEBI:16526"/>
        <dbReference type="ChEBI" id="CHEBI:17640"/>
        <dbReference type="ChEBI" id="CHEBI:33737"/>
        <dbReference type="ChEBI" id="CHEBI:33738"/>
        <dbReference type="ChEBI" id="CHEBI:57271"/>
        <dbReference type="ChEBI" id="CHEBI:57287"/>
        <dbReference type="EC" id="1.2.7.8"/>
    </reaction>
</comment>
<dbReference type="Pfam" id="PF01855">
    <property type="entry name" value="POR_N"/>
    <property type="match status" value="1"/>
</dbReference>
<dbReference type="PIRSF" id="PIRSF006439">
    <property type="entry name" value="Indolepyruvate_ferr_oxidored"/>
    <property type="match status" value="1"/>
</dbReference>
<evidence type="ECO:0000313" key="17">
    <source>
        <dbReference type="EMBL" id="HEC78391.1"/>
    </source>
</evidence>
<evidence type="ECO:0000256" key="15">
    <source>
        <dbReference type="PIRSR" id="PIRSR006439-50"/>
    </source>
</evidence>
<dbReference type="InterPro" id="IPR017896">
    <property type="entry name" value="4Fe4S_Fe-S-bd"/>
</dbReference>
<evidence type="ECO:0000313" key="18">
    <source>
        <dbReference type="Proteomes" id="UP000885826"/>
    </source>
</evidence>
<evidence type="ECO:0000256" key="8">
    <source>
        <dbReference type="ARBA" id="ARBA00022982"/>
    </source>
</evidence>
<feature type="binding site" evidence="15">
    <location>
        <position position="529"/>
    </location>
    <ligand>
        <name>[4Fe-4S] cluster</name>
        <dbReference type="ChEBI" id="CHEBI:49883"/>
        <label>1</label>
    </ligand>
</feature>
<dbReference type="Pfam" id="PF00037">
    <property type="entry name" value="Fer4"/>
    <property type="match status" value="1"/>
</dbReference>
<dbReference type="InterPro" id="IPR017721">
    <property type="entry name" value="IorA"/>
</dbReference>
<dbReference type="Gene3D" id="3.40.50.970">
    <property type="match status" value="2"/>
</dbReference>
<feature type="binding site" evidence="15">
    <location>
        <position position="570"/>
    </location>
    <ligand>
        <name>[4Fe-4S] cluster</name>
        <dbReference type="ChEBI" id="CHEBI:49883"/>
        <label>1</label>
    </ligand>
</feature>
<dbReference type="PROSITE" id="PS51379">
    <property type="entry name" value="4FE4S_FER_2"/>
    <property type="match status" value="2"/>
</dbReference>
<evidence type="ECO:0000256" key="11">
    <source>
        <dbReference type="ARBA" id="ARBA00023014"/>
    </source>
</evidence>
<name>A0A9C9EMA6_UNCW3</name>
<dbReference type="GO" id="GO:0046872">
    <property type="term" value="F:metal ion binding"/>
    <property type="evidence" value="ECO:0007669"/>
    <property type="project" value="UniProtKB-UniRule"/>
</dbReference>
<dbReference type="PANTHER" id="PTHR43710:SF5">
    <property type="entry name" value="INDOLEPYRUVATE FERREDOXIN OXIDOREDUCTASE ALPHA SUBUNIT"/>
    <property type="match status" value="1"/>
</dbReference>
<feature type="domain" description="4Fe-4S ferredoxin-type" evidence="16">
    <location>
        <begin position="551"/>
        <end position="580"/>
    </location>
</feature>
<dbReference type="Pfam" id="PF02775">
    <property type="entry name" value="TPP_enzyme_C"/>
    <property type="match status" value="1"/>
</dbReference>
<feature type="binding site" evidence="15">
    <location>
        <position position="537"/>
    </location>
    <ligand>
        <name>[4Fe-4S] cluster</name>
        <dbReference type="ChEBI" id="CHEBI:49883"/>
        <label>2</label>
    </ligand>
</feature>
<evidence type="ECO:0000259" key="16">
    <source>
        <dbReference type="PROSITE" id="PS51379"/>
    </source>
</evidence>
<feature type="binding site" evidence="15">
    <location>
        <position position="563"/>
    </location>
    <ligand>
        <name>[4Fe-4S] cluster</name>
        <dbReference type="ChEBI" id="CHEBI:49883"/>
        <label>2</label>
    </ligand>
</feature>
<dbReference type="InterPro" id="IPR029061">
    <property type="entry name" value="THDP-binding"/>
</dbReference>
<comment type="function">
    <text evidence="1 14">Catalyzes the ferredoxin-dependent oxidative decarboxylation of arylpyruvates.</text>
</comment>
<protein>
    <recommendedName>
        <fullName evidence="4 14">Indolepyruvate oxidoreductase subunit IorA</fullName>
        <shortName evidence="14">IOR</shortName>
        <ecNumber evidence="3 14">1.2.7.8</ecNumber>
    </recommendedName>
    <alternativeName>
        <fullName evidence="12 14">Indolepyruvate ferredoxin oxidoreductase subunit alpha</fullName>
    </alternativeName>
</protein>
<dbReference type="SUPFAM" id="SSF52922">
    <property type="entry name" value="TK C-terminal domain-like"/>
    <property type="match status" value="1"/>
</dbReference>
<dbReference type="SUPFAM" id="SSF52518">
    <property type="entry name" value="Thiamin diphosphate-binding fold (THDP-binding)"/>
    <property type="match status" value="2"/>
</dbReference>
<dbReference type="CDD" id="cd02008">
    <property type="entry name" value="TPP_IOR_alpha"/>
    <property type="match status" value="1"/>
</dbReference>
<sequence length="585" mass="64304">MKRLLSGNQAVARGAWEAGCNVAAAYPGTPSTEILENINRYPEIYTEWAVNEKVALEVVAGACFTGARALTAMKHVGVNVAADPMFTMAYSGVTGGLVIVTADDPGMWSSQDEQDNRHYGRHAKIPVLEPSDSNEAKLFTILAFDISEKFDTPVLLRLTTRICHSVTIVEFGKRKEHKIKGYVKDIKKRLVLPAHARIRHRIVEKRLIRLSRYSDIFPYNKIEWGKKSLGIITSGISYQYAKEIFPDASFLKLSFTYPVPIKLIRKFARQVKRLVVIEEGDPILENEIKVLGIKVTGKDKIPLCGELTPKVIRDSLKRPYKRTKKPLRAPARPPVLCPGCPHRGVFYVINKLKLTATGDIGCYTLGALPPLNAMDTCICMGASVTNAHGMEKALGAEFSQKTVAVLGDSTFYHSGITGLVNAVYNKGNLNLFILDNHTTAMTGHQPHPGTGRLAKGEAGKRVPPEDIVKGAGVEFVKIINPDSLKEVEEAIKQALAFDGVTVLIFRKPCALLTKPKPPFRIDPELCNGCRLCLRLGCPAISLTFPKEKKRPLAVIDQGLCVGCGLCVQMCPRKAIVLSKEKENGK</sequence>
<dbReference type="Proteomes" id="UP000885826">
    <property type="component" value="Unassembled WGS sequence"/>
</dbReference>
<dbReference type="GO" id="GO:0030976">
    <property type="term" value="F:thiamine pyrophosphate binding"/>
    <property type="evidence" value="ECO:0007669"/>
    <property type="project" value="InterPro"/>
</dbReference>